<sequence>MWVSTTFELVMRSYVMARFQRIVKIPSLMKLTEKFTCNRIRCCLFKHPET</sequence>
<proteinExistence type="predicted"/>
<gene>
    <name evidence="1" type="ORF">DPMN_062100</name>
</gene>
<reference evidence="1" key="1">
    <citation type="journal article" date="2019" name="bioRxiv">
        <title>The Genome of the Zebra Mussel, Dreissena polymorpha: A Resource for Invasive Species Research.</title>
        <authorList>
            <person name="McCartney M.A."/>
            <person name="Auch B."/>
            <person name="Kono T."/>
            <person name="Mallez S."/>
            <person name="Zhang Y."/>
            <person name="Obille A."/>
            <person name="Becker A."/>
            <person name="Abrahante J.E."/>
            <person name="Garbe J."/>
            <person name="Badalamenti J.P."/>
            <person name="Herman A."/>
            <person name="Mangelson H."/>
            <person name="Liachko I."/>
            <person name="Sullivan S."/>
            <person name="Sone E.D."/>
            <person name="Koren S."/>
            <person name="Silverstein K.A.T."/>
            <person name="Beckman K.B."/>
            <person name="Gohl D.M."/>
        </authorList>
    </citation>
    <scope>NUCLEOTIDE SEQUENCE</scope>
    <source>
        <strain evidence="1">Duluth1</strain>
        <tissue evidence="1">Whole animal</tissue>
    </source>
</reference>
<dbReference type="EMBL" id="JAIWYP010000013">
    <property type="protein sequence ID" value="KAH3719268.1"/>
    <property type="molecule type" value="Genomic_DNA"/>
</dbReference>
<evidence type="ECO:0000313" key="1">
    <source>
        <dbReference type="EMBL" id="KAH3719268.1"/>
    </source>
</evidence>
<accession>A0A9D4HJ21</accession>
<dbReference type="Proteomes" id="UP000828390">
    <property type="component" value="Unassembled WGS sequence"/>
</dbReference>
<organism evidence="1 2">
    <name type="scientific">Dreissena polymorpha</name>
    <name type="common">Zebra mussel</name>
    <name type="synonym">Mytilus polymorpha</name>
    <dbReference type="NCBI Taxonomy" id="45954"/>
    <lineage>
        <taxon>Eukaryota</taxon>
        <taxon>Metazoa</taxon>
        <taxon>Spiralia</taxon>
        <taxon>Lophotrochozoa</taxon>
        <taxon>Mollusca</taxon>
        <taxon>Bivalvia</taxon>
        <taxon>Autobranchia</taxon>
        <taxon>Heteroconchia</taxon>
        <taxon>Euheterodonta</taxon>
        <taxon>Imparidentia</taxon>
        <taxon>Neoheterodontei</taxon>
        <taxon>Myida</taxon>
        <taxon>Dreissenoidea</taxon>
        <taxon>Dreissenidae</taxon>
        <taxon>Dreissena</taxon>
    </lineage>
</organism>
<evidence type="ECO:0000313" key="2">
    <source>
        <dbReference type="Proteomes" id="UP000828390"/>
    </source>
</evidence>
<keyword evidence="2" id="KW-1185">Reference proteome</keyword>
<dbReference type="AlphaFoldDB" id="A0A9D4HJ21"/>
<reference evidence="1" key="2">
    <citation type="submission" date="2020-11" db="EMBL/GenBank/DDBJ databases">
        <authorList>
            <person name="McCartney M.A."/>
            <person name="Auch B."/>
            <person name="Kono T."/>
            <person name="Mallez S."/>
            <person name="Becker A."/>
            <person name="Gohl D.M."/>
            <person name="Silverstein K.A.T."/>
            <person name="Koren S."/>
            <person name="Bechman K.B."/>
            <person name="Herman A."/>
            <person name="Abrahante J.E."/>
            <person name="Garbe J."/>
        </authorList>
    </citation>
    <scope>NUCLEOTIDE SEQUENCE</scope>
    <source>
        <strain evidence="1">Duluth1</strain>
        <tissue evidence="1">Whole animal</tissue>
    </source>
</reference>
<protein>
    <submittedName>
        <fullName evidence="1">Uncharacterized protein</fullName>
    </submittedName>
</protein>
<comment type="caution">
    <text evidence="1">The sequence shown here is derived from an EMBL/GenBank/DDBJ whole genome shotgun (WGS) entry which is preliminary data.</text>
</comment>
<name>A0A9D4HJ21_DREPO</name>